<protein>
    <submittedName>
        <fullName evidence="1">Uncharacterized protein</fullName>
    </submittedName>
</protein>
<proteinExistence type="predicted"/>
<comment type="caution">
    <text evidence="1">The sequence shown here is derived from an EMBL/GenBank/DDBJ whole genome shotgun (WGS) entry which is preliminary data.</text>
</comment>
<name>A0ABR1Q9E9_9PEZI</name>
<dbReference type="Proteomes" id="UP001391051">
    <property type="component" value="Unassembled WGS sequence"/>
</dbReference>
<dbReference type="GeneID" id="92079332"/>
<sequence length="148" mass="16861">MADDGSASGSNAVVEIIPAPQALDRFVLFSYLPTELRWMIYDMMLRITRGPQSFLYFPNGYTFVTGLDFGFPLLATVCHDMYHYVVHHSGFQRVYLDYMVLRAPAHLLLPTSLMPPHTQSHSLPLFCIICVMWRGPYRGDRTNSIGNI</sequence>
<reference evidence="1 2" key="1">
    <citation type="submission" date="2023-01" db="EMBL/GenBank/DDBJ databases">
        <title>Analysis of 21 Apiospora genomes using comparative genomics revels a genus with tremendous synthesis potential of carbohydrate active enzymes and secondary metabolites.</title>
        <authorList>
            <person name="Sorensen T."/>
        </authorList>
    </citation>
    <scope>NUCLEOTIDE SEQUENCE [LARGE SCALE GENOMIC DNA]</scope>
    <source>
        <strain evidence="1 2">CBS 24483</strain>
    </source>
</reference>
<dbReference type="RefSeq" id="XP_066698668.1">
    <property type="nucleotide sequence ID" value="XM_066846270.1"/>
</dbReference>
<keyword evidence="2" id="KW-1185">Reference proteome</keyword>
<evidence type="ECO:0000313" key="2">
    <source>
        <dbReference type="Proteomes" id="UP001391051"/>
    </source>
</evidence>
<dbReference type="EMBL" id="JAQQWE010000006">
    <property type="protein sequence ID" value="KAK7949162.1"/>
    <property type="molecule type" value="Genomic_DNA"/>
</dbReference>
<accession>A0ABR1Q9E9</accession>
<evidence type="ECO:0000313" key="1">
    <source>
        <dbReference type="EMBL" id="KAK7949162.1"/>
    </source>
</evidence>
<gene>
    <name evidence="1" type="ORF">PG986_010048</name>
</gene>
<organism evidence="1 2">
    <name type="scientific">Apiospora aurea</name>
    <dbReference type="NCBI Taxonomy" id="335848"/>
    <lineage>
        <taxon>Eukaryota</taxon>
        <taxon>Fungi</taxon>
        <taxon>Dikarya</taxon>
        <taxon>Ascomycota</taxon>
        <taxon>Pezizomycotina</taxon>
        <taxon>Sordariomycetes</taxon>
        <taxon>Xylariomycetidae</taxon>
        <taxon>Amphisphaeriales</taxon>
        <taxon>Apiosporaceae</taxon>
        <taxon>Apiospora</taxon>
    </lineage>
</organism>